<evidence type="ECO:0000313" key="1">
    <source>
        <dbReference type="Proteomes" id="UP000504606"/>
    </source>
</evidence>
<evidence type="ECO:0000313" key="2">
    <source>
        <dbReference type="RefSeq" id="XP_052128097.1"/>
    </source>
</evidence>
<dbReference type="RefSeq" id="XP_052128097.1">
    <property type="nucleotide sequence ID" value="XM_052272137.1"/>
</dbReference>
<dbReference type="GeneID" id="127750437"/>
<dbReference type="InterPro" id="IPR011011">
    <property type="entry name" value="Znf_FYVE_PHD"/>
</dbReference>
<accession>A0A9C6XR44</accession>
<keyword evidence="1" id="KW-1185">Reference proteome</keyword>
<dbReference type="Gene3D" id="3.30.40.10">
    <property type="entry name" value="Zinc/RING finger domain, C3HC4 (zinc finger)"/>
    <property type="match status" value="1"/>
</dbReference>
<proteinExistence type="predicted"/>
<organism evidence="1 2">
    <name type="scientific">Frankliniella occidentalis</name>
    <name type="common">Western flower thrips</name>
    <name type="synonym">Euthrips occidentalis</name>
    <dbReference type="NCBI Taxonomy" id="133901"/>
    <lineage>
        <taxon>Eukaryota</taxon>
        <taxon>Metazoa</taxon>
        <taxon>Ecdysozoa</taxon>
        <taxon>Arthropoda</taxon>
        <taxon>Hexapoda</taxon>
        <taxon>Insecta</taxon>
        <taxon>Pterygota</taxon>
        <taxon>Neoptera</taxon>
        <taxon>Paraneoptera</taxon>
        <taxon>Thysanoptera</taxon>
        <taxon>Terebrantia</taxon>
        <taxon>Thripoidea</taxon>
        <taxon>Thripidae</taxon>
        <taxon>Frankliniella</taxon>
    </lineage>
</organism>
<dbReference type="KEGG" id="foc:127750437"/>
<reference evidence="2" key="1">
    <citation type="submission" date="2025-08" db="UniProtKB">
        <authorList>
            <consortium name="RefSeq"/>
        </authorList>
    </citation>
    <scope>IDENTIFICATION</scope>
    <source>
        <tissue evidence="2">Whole organism</tissue>
    </source>
</reference>
<sequence length="134" mass="15306">MAPIVFENMVEVEIEEWRMTCEICMKTPGVFNYLDFCDVCGVPVHTEENSCAVPVTPDDSDIWLCLKCKRAGEVFVVPTVDERANITVRSSKRGSDHSNDVALEEVLKELHQNTGRPVRQINMPKRLRTSYEFN</sequence>
<dbReference type="AlphaFoldDB" id="A0A9C6XR44"/>
<name>A0A9C6XR44_FRAOC</name>
<dbReference type="InterPro" id="IPR013083">
    <property type="entry name" value="Znf_RING/FYVE/PHD"/>
</dbReference>
<gene>
    <name evidence="2" type="primary">LOC127750437</name>
</gene>
<dbReference type="SUPFAM" id="SSF57903">
    <property type="entry name" value="FYVE/PHD zinc finger"/>
    <property type="match status" value="1"/>
</dbReference>
<dbReference type="Proteomes" id="UP000504606">
    <property type="component" value="Unplaced"/>
</dbReference>
<protein>
    <submittedName>
        <fullName evidence="2">Uncharacterized protein LOC127750437</fullName>
    </submittedName>
</protein>